<proteinExistence type="predicted"/>
<accession>A0A0G4NIG3</accession>
<dbReference type="EMBL" id="CVQI01035389">
    <property type="protein sequence ID" value="CRK46218.1"/>
    <property type="molecule type" value="Genomic_DNA"/>
</dbReference>
<organism evidence="1 2">
    <name type="scientific">Verticillium longisporum</name>
    <name type="common">Verticillium dahliae var. longisporum</name>
    <dbReference type="NCBI Taxonomy" id="100787"/>
    <lineage>
        <taxon>Eukaryota</taxon>
        <taxon>Fungi</taxon>
        <taxon>Dikarya</taxon>
        <taxon>Ascomycota</taxon>
        <taxon>Pezizomycotina</taxon>
        <taxon>Sordariomycetes</taxon>
        <taxon>Hypocreomycetidae</taxon>
        <taxon>Glomerellales</taxon>
        <taxon>Plectosphaerellaceae</taxon>
        <taxon>Verticillium</taxon>
    </lineage>
</organism>
<dbReference type="AlphaFoldDB" id="A0A0G4NIG3"/>
<evidence type="ECO:0000313" key="2">
    <source>
        <dbReference type="Proteomes" id="UP000045706"/>
    </source>
</evidence>
<dbReference type="Proteomes" id="UP000045706">
    <property type="component" value="Unassembled WGS sequence"/>
</dbReference>
<reference evidence="2" key="1">
    <citation type="submission" date="2015-05" db="EMBL/GenBank/DDBJ databases">
        <authorList>
            <person name="Fogelqvist Johan"/>
        </authorList>
    </citation>
    <scope>NUCLEOTIDE SEQUENCE [LARGE SCALE GENOMIC DNA]</scope>
</reference>
<protein>
    <submittedName>
        <fullName evidence="1">Uncharacterized protein</fullName>
    </submittedName>
</protein>
<sequence>MWAPPTISASSMISRASRFLMATGILSRP</sequence>
<gene>
    <name evidence="1" type="ORF">BN1723_019935</name>
</gene>
<evidence type="ECO:0000313" key="1">
    <source>
        <dbReference type="EMBL" id="CRK46218.1"/>
    </source>
</evidence>
<name>A0A0G4NIG3_VERLO</name>